<evidence type="ECO:0000313" key="3">
    <source>
        <dbReference type="EMBL" id="KAG0649128.1"/>
    </source>
</evidence>
<dbReference type="OrthoDB" id="4492972at2759"/>
<reference evidence="3" key="1">
    <citation type="submission" date="2019-07" db="EMBL/GenBank/DDBJ databases">
        <title>Hyphodiscus hymeniophilus genome sequencing and assembly.</title>
        <authorList>
            <person name="Kramer G."/>
            <person name="Nodwell J."/>
        </authorList>
    </citation>
    <scope>NUCLEOTIDE SEQUENCE</scope>
    <source>
        <strain evidence="3">ATCC 34498</strain>
    </source>
</reference>
<organism evidence="3 4">
    <name type="scientific">Hyphodiscus hymeniophilus</name>
    <dbReference type="NCBI Taxonomy" id="353542"/>
    <lineage>
        <taxon>Eukaryota</taxon>
        <taxon>Fungi</taxon>
        <taxon>Dikarya</taxon>
        <taxon>Ascomycota</taxon>
        <taxon>Pezizomycotina</taxon>
        <taxon>Leotiomycetes</taxon>
        <taxon>Helotiales</taxon>
        <taxon>Hyphodiscaceae</taxon>
        <taxon>Hyphodiscus</taxon>
    </lineage>
</organism>
<feature type="transmembrane region" description="Helical" evidence="2">
    <location>
        <begin position="7"/>
        <end position="28"/>
    </location>
</feature>
<protein>
    <submittedName>
        <fullName evidence="3">Uncharacterized protein</fullName>
    </submittedName>
</protein>
<evidence type="ECO:0000313" key="4">
    <source>
        <dbReference type="Proteomes" id="UP000785200"/>
    </source>
</evidence>
<sequence length="190" mass="21422">MAFLDPVYTLIVPFLFVFTLPLAIFATITTTLAFSILLFRVILIYIELALAVIPHYLLGLTSSSRKASTLPRKVNPSSNPVPRRRKRRSSTSSNLSGGTVTPVPGDTLFGLSHSVGPTRDFEGSRDIDEYCEDEDTAHTWDGLYGRWVFPPSSYESEVKEECERNYRGEQFEWEFQGLEHGIEHEAEVMG</sequence>
<accession>A0A9P6VK44</accession>
<gene>
    <name evidence="3" type="ORF">D0Z07_4181</name>
</gene>
<keyword evidence="2" id="KW-0812">Transmembrane</keyword>
<dbReference type="Proteomes" id="UP000785200">
    <property type="component" value="Unassembled WGS sequence"/>
</dbReference>
<dbReference type="EMBL" id="VNKQ01000008">
    <property type="protein sequence ID" value="KAG0649128.1"/>
    <property type="molecule type" value="Genomic_DNA"/>
</dbReference>
<keyword evidence="2" id="KW-1133">Transmembrane helix</keyword>
<keyword evidence="4" id="KW-1185">Reference proteome</keyword>
<proteinExistence type="predicted"/>
<feature type="region of interest" description="Disordered" evidence="1">
    <location>
        <begin position="68"/>
        <end position="107"/>
    </location>
</feature>
<comment type="caution">
    <text evidence="3">The sequence shown here is derived from an EMBL/GenBank/DDBJ whole genome shotgun (WGS) entry which is preliminary data.</text>
</comment>
<keyword evidence="2" id="KW-0472">Membrane</keyword>
<dbReference type="AlphaFoldDB" id="A0A9P6VK44"/>
<feature type="compositionally biased region" description="Low complexity" evidence="1">
    <location>
        <begin position="90"/>
        <end position="101"/>
    </location>
</feature>
<name>A0A9P6VK44_9HELO</name>
<evidence type="ECO:0000256" key="1">
    <source>
        <dbReference type="SAM" id="MobiDB-lite"/>
    </source>
</evidence>
<feature type="transmembrane region" description="Helical" evidence="2">
    <location>
        <begin position="34"/>
        <end position="58"/>
    </location>
</feature>
<evidence type="ECO:0000256" key="2">
    <source>
        <dbReference type="SAM" id="Phobius"/>
    </source>
</evidence>